<dbReference type="Proteomes" id="UP000887565">
    <property type="component" value="Unplaced"/>
</dbReference>
<sequence length="61" mass="6691">MQLNLFAGSHFGFGHPVAAHYAIGKSTCKSSMGDRQAQTNLHSDGAPKKEENNDENHFTFL</sequence>
<accession>A0A915JI32</accession>
<protein>
    <submittedName>
        <fullName evidence="3">Uncharacterized protein</fullName>
    </submittedName>
</protein>
<evidence type="ECO:0000313" key="3">
    <source>
        <dbReference type="WBParaSite" id="nRc.2.0.1.t25756-RA"/>
    </source>
</evidence>
<feature type="region of interest" description="Disordered" evidence="1">
    <location>
        <begin position="29"/>
        <end position="61"/>
    </location>
</feature>
<dbReference type="AlphaFoldDB" id="A0A915JI32"/>
<organism evidence="2 3">
    <name type="scientific">Romanomermis culicivorax</name>
    <name type="common">Nematode worm</name>
    <dbReference type="NCBI Taxonomy" id="13658"/>
    <lineage>
        <taxon>Eukaryota</taxon>
        <taxon>Metazoa</taxon>
        <taxon>Ecdysozoa</taxon>
        <taxon>Nematoda</taxon>
        <taxon>Enoplea</taxon>
        <taxon>Dorylaimia</taxon>
        <taxon>Mermithida</taxon>
        <taxon>Mermithoidea</taxon>
        <taxon>Mermithidae</taxon>
        <taxon>Romanomermis</taxon>
    </lineage>
</organism>
<evidence type="ECO:0000313" key="2">
    <source>
        <dbReference type="Proteomes" id="UP000887565"/>
    </source>
</evidence>
<keyword evidence="2" id="KW-1185">Reference proteome</keyword>
<evidence type="ECO:0000256" key="1">
    <source>
        <dbReference type="SAM" id="MobiDB-lite"/>
    </source>
</evidence>
<feature type="compositionally biased region" description="Basic and acidic residues" evidence="1">
    <location>
        <begin position="45"/>
        <end position="61"/>
    </location>
</feature>
<name>A0A915JI32_ROMCU</name>
<reference evidence="3" key="1">
    <citation type="submission" date="2022-11" db="UniProtKB">
        <authorList>
            <consortium name="WormBaseParasite"/>
        </authorList>
    </citation>
    <scope>IDENTIFICATION</scope>
</reference>
<dbReference type="WBParaSite" id="nRc.2.0.1.t25756-RA">
    <property type="protein sequence ID" value="nRc.2.0.1.t25756-RA"/>
    <property type="gene ID" value="nRc.2.0.1.g25756"/>
</dbReference>
<proteinExistence type="predicted"/>